<dbReference type="AlphaFoldDB" id="A0AAV7YH47"/>
<dbReference type="EMBL" id="JANTQA010000060">
    <property type="protein sequence ID" value="KAJ3427969.1"/>
    <property type="molecule type" value="Genomic_DNA"/>
</dbReference>
<name>A0AAV7YH47_9EUKA</name>
<comment type="caution">
    <text evidence="1">The sequence shown here is derived from an EMBL/GenBank/DDBJ whole genome shotgun (WGS) entry which is preliminary data.</text>
</comment>
<dbReference type="Proteomes" id="UP001146793">
    <property type="component" value="Unassembled WGS sequence"/>
</dbReference>
<evidence type="ECO:0000313" key="2">
    <source>
        <dbReference type="Proteomes" id="UP001146793"/>
    </source>
</evidence>
<gene>
    <name evidence="1" type="ORF">M0812_25600</name>
</gene>
<evidence type="ECO:0000313" key="1">
    <source>
        <dbReference type="EMBL" id="KAJ3427969.1"/>
    </source>
</evidence>
<proteinExistence type="predicted"/>
<sequence>MKNKRGSECKKDNKFLIKVSDRSSNEGIASTANKTKFCKLQKQIRSLTRKLIGDNGFELELESESKLKTKSQALFPGLKQKVILIVS</sequence>
<reference evidence="1" key="1">
    <citation type="submission" date="2022-08" db="EMBL/GenBank/DDBJ databases">
        <title>Novel sulphate-reducing endosymbionts in the free-living metamonad Anaeramoeba.</title>
        <authorList>
            <person name="Jerlstrom-Hultqvist J."/>
            <person name="Cepicka I."/>
            <person name="Gallot-Lavallee L."/>
            <person name="Salas-Leiva D."/>
            <person name="Curtis B.A."/>
            <person name="Zahonova K."/>
            <person name="Pipaliya S."/>
            <person name="Dacks J."/>
            <person name="Roger A.J."/>
        </authorList>
    </citation>
    <scope>NUCLEOTIDE SEQUENCE</scope>
    <source>
        <strain evidence="1">Busselton2</strain>
    </source>
</reference>
<accession>A0AAV7YH47</accession>
<organism evidence="1 2">
    <name type="scientific">Anaeramoeba flamelloides</name>
    <dbReference type="NCBI Taxonomy" id="1746091"/>
    <lineage>
        <taxon>Eukaryota</taxon>
        <taxon>Metamonada</taxon>
        <taxon>Anaeramoebidae</taxon>
        <taxon>Anaeramoeba</taxon>
    </lineage>
</organism>
<protein>
    <submittedName>
        <fullName evidence="1">Uncharacterized protein</fullName>
    </submittedName>
</protein>